<evidence type="ECO:0000256" key="3">
    <source>
        <dbReference type="ARBA" id="ARBA00022448"/>
    </source>
</evidence>
<feature type="domain" description="GAE" evidence="9">
    <location>
        <begin position="1836"/>
        <end position="1953"/>
    </location>
</feature>
<comment type="caution">
    <text evidence="10">The sequence shown here is derived from an EMBL/GenBank/DDBJ whole genome shotgun (WGS) entry which is preliminary data.</text>
</comment>
<feature type="region of interest" description="Disordered" evidence="8">
    <location>
        <begin position="1038"/>
        <end position="1147"/>
    </location>
</feature>
<evidence type="ECO:0000256" key="1">
    <source>
        <dbReference type="ARBA" id="ARBA00004145"/>
    </source>
</evidence>
<dbReference type="InterPro" id="IPR008152">
    <property type="entry name" value="Clathrin_a/b/g-adaptin_app_Ig"/>
</dbReference>
<dbReference type="EMBL" id="JANQDX010000012">
    <property type="protein sequence ID" value="KAL0915471.1"/>
    <property type="molecule type" value="Genomic_DNA"/>
</dbReference>
<comment type="subcellular location">
    <subcellularLocation>
        <location evidence="1">Cytoplasmic vesicle</location>
        <location evidence="1">Clathrin-coated vesicle membrane</location>
        <topology evidence="1">Peripheral membrane protein</topology>
        <orientation evidence="1">Cytoplasmic side</orientation>
    </subcellularLocation>
    <subcellularLocation>
        <location evidence="2">Golgi apparatus</location>
    </subcellularLocation>
</comment>
<feature type="compositionally biased region" description="Polar residues" evidence="8">
    <location>
        <begin position="336"/>
        <end position="351"/>
    </location>
</feature>
<dbReference type="Proteomes" id="UP001552299">
    <property type="component" value="Unassembled WGS sequence"/>
</dbReference>
<evidence type="ECO:0000259" key="9">
    <source>
        <dbReference type="PROSITE" id="PS50180"/>
    </source>
</evidence>
<proteinExistence type="predicted"/>
<evidence type="ECO:0000313" key="10">
    <source>
        <dbReference type="EMBL" id="KAL0915471.1"/>
    </source>
</evidence>
<dbReference type="PROSITE" id="PS50180">
    <property type="entry name" value="GAE"/>
    <property type="match status" value="1"/>
</dbReference>
<evidence type="ECO:0000256" key="7">
    <source>
        <dbReference type="SAM" id="Coils"/>
    </source>
</evidence>
<evidence type="ECO:0000256" key="4">
    <source>
        <dbReference type="ARBA" id="ARBA00022927"/>
    </source>
</evidence>
<dbReference type="InterPro" id="IPR016024">
    <property type="entry name" value="ARM-type_fold"/>
</dbReference>
<dbReference type="InterPro" id="IPR008153">
    <property type="entry name" value="GAE_dom"/>
</dbReference>
<reference evidence="10 11" key="1">
    <citation type="journal article" date="2024" name="Plant Biotechnol. J.">
        <title>Dendrobium thyrsiflorum genome and its molecular insights into genes involved in important horticultural traits.</title>
        <authorList>
            <person name="Chen B."/>
            <person name="Wang J.Y."/>
            <person name="Zheng P.J."/>
            <person name="Li K.L."/>
            <person name="Liang Y.M."/>
            <person name="Chen X.F."/>
            <person name="Zhang C."/>
            <person name="Zhao X."/>
            <person name="He X."/>
            <person name="Zhang G.Q."/>
            <person name="Liu Z.J."/>
            <person name="Xu Q."/>
        </authorList>
    </citation>
    <scope>NUCLEOTIDE SEQUENCE [LARGE SCALE GENOMIC DNA]</scope>
    <source>
        <strain evidence="10">GZMU011</strain>
    </source>
</reference>
<dbReference type="GO" id="GO:0005794">
    <property type="term" value="C:Golgi apparatus"/>
    <property type="evidence" value="ECO:0007669"/>
    <property type="project" value="UniProtKB-SubCell"/>
</dbReference>
<feature type="coiled-coil region" evidence="7">
    <location>
        <begin position="1240"/>
        <end position="1271"/>
    </location>
</feature>
<feature type="compositionally biased region" description="Acidic residues" evidence="8">
    <location>
        <begin position="1218"/>
        <end position="1230"/>
    </location>
</feature>
<feature type="region of interest" description="Disordered" evidence="8">
    <location>
        <begin position="1296"/>
        <end position="1345"/>
    </location>
</feature>
<dbReference type="Pfam" id="PF01602">
    <property type="entry name" value="Adaptin_N"/>
    <property type="match status" value="2"/>
</dbReference>
<keyword evidence="6" id="KW-0472">Membrane</keyword>
<feature type="region of interest" description="Disordered" evidence="8">
    <location>
        <begin position="1207"/>
        <end position="1231"/>
    </location>
</feature>
<evidence type="ECO:0000256" key="6">
    <source>
        <dbReference type="ARBA" id="ARBA00023136"/>
    </source>
</evidence>
<accession>A0ABD0UYB9</accession>
<dbReference type="SUPFAM" id="SSF49348">
    <property type="entry name" value="Clathrin adaptor appendage domain"/>
    <property type="match status" value="1"/>
</dbReference>
<evidence type="ECO:0000256" key="5">
    <source>
        <dbReference type="ARBA" id="ARBA00023034"/>
    </source>
</evidence>
<dbReference type="InterPro" id="IPR013041">
    <property type="entry name" value="Clathrin_app_Ig-like_sf"/>
</dbReference>
<gene>
    <name evidence="10" type="ORF">M5K25_015890</name>
</gene>
<feature type="region of interest" description="Disordered" evidence="8">
    <location>
        <begin position="1385"/>
        <end position="1418"/>
    </location>
</feature>
<dbReference type="SUPFAM" id="SSF48371">
    <property type="entry name" value="ARM repeat"/>
    <property type="match status" value="1"/>
</dbReference>
<keyword evidence="3" id="KW-0813">Transport</keyword>
<feature type="compositionally biased region" description="Polar residues" evidence="8">
    <location>
        <begin position="1082"/>
        <end position="1101"/>
    </location>
</feature>
<dbReference type="Pfam" id="PF02883">
    <property type="entry name" value="Alpha_adaptinC2"/>
    <property type="match status" value="1"/>
</dbReference>
<dbReference type="Gene3D" id="2.60.40.1230">
    <property type="match status" value="1"/>
</dbReference>
<organism evidence="10 11">
    <name type="scientific">Dendrobium thyrsiflorum</name>
    <name type="common">Pinecone-like raceme dendrobium</name>
    <name type="synonym">Orchid</name>
    <dbReference type="NCBI Taxonomy" id="117978"/>
    <lineage>
        <taxon>Eukaryota</taxon>
        <taxon>Viridiplantae</taxon>
        <taxon>Streptophyta</taxon>
        <taxon>Embryophyta</taxon>
        <taxon>Tracheophyta</taxon>
        <taxon>Spermatophyta</taxon>
        <taxon>Magnoliopsida</taxon>
        <taxon>Liliopsida</taxon>
        <taxon>Asparagales</taxon>
        <taxon>Orchidaceae</taxon>
        <taxon>Epidendroideae</taxon>
        <taxon>Malaxideae</taxon>
        <taxon>Dendrobiinae</taxon>
        <taxon>Dendrobium</taxon>
    </lineage>
</organism>
<name>A0ABD0UYB9_DENTH</name>
<feature type="compositionally biased region" description="Low complexity" evidence="8">
    <location>
        <begin position="1313"/>
        <end position="1327"/>
    </location>
</feature>
<dbReference type="GO" id="GO:0015031">
    <property type="term" value="P:protein transport"/>
    <property type="evidence" value="ECO:0007669"/>
    <property type="project" value="UniProtKB-KW"/>
</dbReference>
<sequence length="1956" mass="216532">MAMTRDMIRAIRACKTAAEERAVVRKECAAIRAAVSDNDQEYRHRNLAKLMFIHMLGYPTHFGQMECLKLIASAGFPEKRIGYLGLMLLLDERQEVLMLVTNSLKQDLNHSNQYIIGLALCALGNICSAEMARDLAPEVERLLQSRDPNIKKKAALCSIRIVRKVPDLAENFMSPAAALLKEKHHGVLIAGVQLCTDLCKASSEALGYLRKNCTEGSVRILRDVSNSSYAPEYDISGITDPFLHIRVLKLMRMLGQGDVDASEYINDILAQVATKIESNKNAGNAILYECVETIMGIEATGGLRVLAINILGRFLSNRDNNIRWPLPPPPLAATASRHQPSAAGHNSSQAATSRHPPPIARPPPPQAATTAATLRRSLPVISYRWSPSPSTATTYHRYVALNMLMKSVVVDSQAMQRHRTTILECVKDSDASIRKRALELVCLLVNDTNVKPLTKELIDYLEVSDEEFKGDLTEKICSIVERFSSEKLWYIDQMLKILSEAGNHVKDEVWHSLIVVISNAADLQGYTVRSLYKAFQTSSLQVGLVRVALWCIGEYGEMLVNGAGMLAAEEPLTVTESDAIDVVEVALKSHSSDITIRAMSLIALLKLSSRFPPTSERIRELIIQHKGNFELELQQRSIEFNNIIQKHKNIQSSLVERMPVLDESTYVGRKDGSSTDVPAVKPSKANLSGTSLNLQNGVTKPPAASMGDLLDLSSDDVPATKSSTSDFLQDLLGVDLGTPVPSGFHPSSPPVVAASITAHPRMDLRNTPFTVQVGRGASIQLANATINTGNSGATIQFGELQFPLATASAAAVPVYGMNTEGPAGRPYAADVAARHVHLPPRRPQPTQVITANEFPQRRVSVFKRLSNSETPATRRVMDGKQISVLPATTTTLPTGLFVSGRNDAEASSSGGRPSRRQRRRMNAELRAQQLLQVHPSTLSAQEPEASVPTQNKFTNLKWVKRNSSTGELKQSFWEQRPQAPVPQKKKEPETLSGRVHRVLKTVKERGLMKKKYQRPLVIEARRIPPRELPPLVTRGKFKPNLQEAHRGVTLGPRVQESTAERAQQKDKQIWRPRSHERKALGRQTNMGVTSGAASQKSSPTNKSHKKWIPKKVPFDNPLDGRHPGESSRESHHQPIASSQEEASFDRSPRIEEFFMPGDEPEIQWKRRSGIRTREDDENDEGTMRVEVVYMVEHDDEPPLLRVYRRQHGAGSTAGRDEDSSENEEEEEFEENPLFADAATLAEAQRQMHRQMKAKDKEIAQLNAKMTEMMTQMTMMMQMMQRNITANPIPVQQTNHQATSSGLANPPAHPVPQVSGVRESTRVVTSSSIPPTKEERTEKKQTQGEQWETAISKKTTKMLKQLEGVPGVKWKSPTEPVLDLKALPLAQTSTFKQRPNQAGSSKSGKEKSPKRKTKLKKFKEKRTATQRAIDCLDEYYQTVRRPIKLADFMSDLKVVEAEEADEEPLPVETCRVISVTAVATKKDKYDEELAVEICLATSSMDYSSEEDLYFPREVESEHDITSQMEHVQLEGDSEPDGEKKQVWRKKATPTLPKTVVISKERKKVPHLGSDTEEEDVTSTKSQKVCQSTAKKKKKVEYSDSDYDYESTYASTVQCVFSRRIGSLSISDSAFVATRIPMQHFKEITPREVYNVEELITFYVPPHGKKGGPGSLFYKAGEREEETNCDWFHRLVDSGELIPTRMPRKAKLLSTDSCMHPCTVPLIWKAPTAVQNSTVIPGSAFSGDSDILMDLLSIGSPIPNDSSPSNSVSSSVANSSAVALDKFSSLTSTSSSLSSEALTIDPLRGIEQIIRSPPSTAPIVDLLDGLSNHVSVSGSEKLDFPAITAFESNSLKIAFSFTKLPGRQHDTQIKATITNKSSNVYTNFIFQAAVPKFIQLHLDPASSSTLPASGKGSITQTLSVTNSQHGQKPLAMRIRMAYKVNNQDLLEQGQITSFPPGL</sequence>
<feature type="compositionally biased region" description="Basic and acidic residues" evidence="8">
    <location>
        <begin position="1058"/>
        <end position="1069"/>
    </location>
</feature>
<dbReference type="InterPro" id="IPR050840">
    <property type="entry name" value="Adaptor_Complx_Large_Subunit"/>
</dbReference>
<dbReference type="FunFam" id="2.60.40.1230:FF:000008">
    <property type="entry name" value="AP-1 complex subunit gamma"/>
    <property type="match status" value="1"/>
</dbReference>
<feature type="region of interest" description="Disordered" evidence="8">
    <location>
        <begin position="892"/>
        <end position="920"/>
    </location>
</feature>
<dbReference type="InterPro" id="IPR011989">
    <property type="entry name" value="ARM-like"/>
</dbReference>
<keyword evidence="7" id="KW-0175">Coiled coil</keyword>
<dbReference type="GO" id="GO:0030665">
    <property type="term" value="C:clathrin-coated vesicle membrane"/>
    <property type="evidence" value="ECO:0007669"/>
    <property type="project" value="UniProtKB-SubCell"/>
</dbReference>
<feature type="compositionally biased region" description="Basic residues" evidence="8">
    <location>
        <begin position="1407"/>
        <end position="1418"/>
    </location>
</feature>
<dbReference type="SMART" id="SM00809">
    <property type="entry name" value="Alpha_adaptinC2"/>
    <property type="match status" value="1"/>
</dbReference>
<dbReference type="InterPro" id="IPR002553">
    <property type="entry name" value="Clathrin/coatomer_adapt-like_N"/>
</dbReference>
<keyword evidence="5" id="KW-0333">Golgi apparatus</keyword>
<protein>
    <recommendedName>
        <fullName evidence="9">GAE domain-containing protein</fullName>
    </recommendedName>
</protein>
<feature type="region of interest" description="Disordered" evidence="8">
    <location>
        <begin position="326"/>
        <end position="367"/>
    </location>
</feature>
<keyword evidence="4" id="KW-0653">Protein transport</keyword>
<evidence type="ECO:0000313" key="11">
    <source>
        <dbReference type="Proteomes" id="UP001552299"/>
    </source>
</evidence>
<dbReference type="PANTHER" id="PTHR22780">
    <property type="entry name" value="ADAPTIN, ALPHA/GAMMA/EPSILON"/>
    <property type="match status" value="1"/>
</dbReference>
<keyword evidence="11" id="KW-1185">Reference proteome</keyword>
<feature type="compositionally biased region" description="Basic and acidic residues" evidence="8">
    <location>
        <begin position="1331"/>
        <end position="1341"/>
    </location>
</feature>
<feature type="region of interest" description="Disordered" evidence="8">
    <location>
        <begin position="1561"/>
        <end position="1582"/>
    </location>
</feature>
<dbReference type="Gene3D" id="1.25.10.10">
    <property type="entry name" value="Leucine-rich Repeat Variant"/>
    <property type="match status" value="1"/>
</dbReference>
<evidence type="ECO:0000256" key="2">
    <source>
        <dbReference type="ARBA" id="ARBA00004555"/>
    </source>
</evidence>
<evidence type="ECO:0000256" key="8">
    <source>
        <dbReference type="SAM" id="MobiDB-lite"/>
    </source>
</evidence>
<feature type="compositionally biased region" description="Basic and acidic residues" evidence="8">
    <location>
        <begin position="1118"/>
        <end position="1132"/>
    </location>
</feature>
<feature type="compositionally biased region" description="Polar residues" evidence="8">
    <location>
        <begin position="1385"/>
        <end position="1398"/>
    </location>
</feature>
<feature type="compositionally biased region" description="Pro residues" evidence="8">
    <location>
        <begin position="355"/>
        <end position="366"/>
    </location>
</feature>